<evidence type="ECO:0000259" key="1">
    <source>
        <dbReference type="Pfam" id="PF00535"/>
    </source>
</evidence>
<dbReference type="GO" id="GO:0016757">
    <property type="term" value="F:glycosyltransferase activity"/>
    <property type="evidence" value="ECO:0007669"/>
    <property type="project" value="UniProtKB-KW"/>
</dbReference>
<dbReference type="InterPro" id="IPR001173">
    <property type="entry name" value="Glyco_trans_2-like"/>
</dbReference>
<dbReference type="PANTHER" id="PTHR22916">
    <property type="entry name" value="GLYCOSYLTRANSFERASE"/>
    <property type="match status" value="1"/>
</dbReference>
<organism evidence="2 3">
    <name type="scientific">Aquibaculum arenosum</name>
    <dbReference type="NCBI Taxonomy" id="3032591"/>
    <lineage>
        <taxon>Bacteria</taxon>
        <taxon>Pseudomonadati</taxon>
        <taxon>Pseudomonadota</taxon>
        <taxon>Alphaproteobacteria</taxon>
        <taxon>Rhodospirillales</taxon>
        <taxon>Rhodovibrionaceae</taxon>
        <taxon>Aquibaculum</taxon>
    </lineage>
</organism>
<evidence type="ECO:0000313" key="3">
    <source>
        <dbReference type="Proteomes" id="UP001215503"/>
    </source>
</evidence>
<accession>A0ABT5YHT4</accession>
<dbReference type="EC" id="2.4.-.-" evidence="2"/>
<name>A0ABT5YHT4_9PROT</name>
<reference evidence="2 3" key="1">
    <citation type="submission" date="2023-03" db="EMBL/GenBank/DDBJ databases">
        <title>Fodinicurvata sp. CAU 1616 isolated from sea sendiment.</title>
        <authorList>
            <person name="Kim W."/>
        </authorList>
    </citation>
    <scope>NUCLEOTIDE SEQUENCE [LARGE SCALE GENOMIC DNA]</scope>
    <source>
        <strain evidence="2 3">CAU 1616</strain>
    </source>
</reference>
<keyword evidence="2" id="KW-0328">Glycosyltransferase</keyword>
<feature type="domain" description="Glycosyltransferase 2-like" evidence="1">
    <location>
        <begin position="211"/>
        <end position="332"/>
    </location>
</feature>
<dbReference type="EMBL" id="JARHUD010000001">
    <property type="protein sequence ID" value="MDF2094478.1"/>
    <property type="molecule type" value="Genomic_DNA"/>
</dbReference>
<dbReference type="Gene3D" id="3.90.550.10">
    <property type="entry name" value="Spore Coat Polysaccharide Biosynthesis Protein SpsA, Chain A"/>
    <property type="match status" value="1"/>
</dbReference>
<dbReference type="Proteomes" id="UP001215503">
    <property type="component" value="Unassembled WGS sequence"/>
</dbReference>
<dbReference type="CDD" id="cd00761">
    <property type="entry name" value="Glyco_tranf_GTA_type"/>
    <property type="match status" value="1"/>
</dbReference>
<dbReference type="Gene3D" id="3.40.50.2000">
    <property type="entry name" value="Glycogen Phosphorylase B"/>
    <property type="match status" value="1"/>
</dbReference>
<dbReference type="SUPFAM" id="SSF53756">
    <property type="entry name" value="UDP-Glycosyltransferase/glycogen phosphorylase"/>
    <property type="match status" value="1"/>
</dbReference>
<proteinExistence type="predicted"/>
<dbReference type="InterPro" id="IPR029044">
    <property type="entry name" value="Nucleotide-diphossugar_trans"/>
</dbReference>
<comment type="caution">
    <text evidence="2">The sequence shown here is derived from an EMBL/GenBank/DDBJ whole genome shotgun (WGS) entry which is preliminary data.</text>
</comment>
<dbReference type="Pfam" id="PF00535">
    <property type="entry name" value="Glycos_transf_2"/>
    <property type="match status" value="1"/>
</dbReference>
<dbReference type="RefSeq" id="WP_275819023.1">
    <property type="nucleotide sequence ID" value="NZ_JARHUD010000001.1"/>
</dbReference>
<keyword evidence="2" id="KW-0808">Transferase</keyword>
<dbReference type="SUPFAM" id="SSF53448">
    <property type="entry name" value="Nucleotide-diphospho-sugar transferases"/>
    <property type="match status" value="1"/>
</dbReference>
<keyword evidence="3" id="KW-1185">Reference proteome</keyword>
<evidence type="ECO:0000313" key="2">
    <source>
        <dbReference type="EMBL" id="MDF2094478.1"/>
    </source>
</evidence>
<protein>
    <submittedName>
        <fullName evidence="2">Glycosyltransferase</fullName>
        <ecNumber evidence="2">2.4.-.-</ecNumber>
    </submittedName>
</protein>
<sequence>MLRANKQLTNFIEKTLNALLNKKTQRKESNKKKQRRLRSTYFVKRLWGGYSSIAIPELESIIRSQDVIEEDKVNALWELFRWHYSRENYHKCLSILDQLDFLDGCLCEKYKKWHLLTLIKTGHDEKSVNVLNNLLARNTVSPEILLLASTVSGGPELSHNGSTSRLDLINNALLRYNIGRIKLIDSNKNLDFHNITSESKYETVYGGDKVSVIVPAYNAENTIATAIHSILNQSWHNIEIIVVDDSSSDATSSVVRSIAAVDSRIKLVRNTSNGGAYSARNRGLRSATGEFVMVHDADDWSHADKILEQVQFINSHAGVVAVLSQWVRVTKDLRIVGPWRPKGSIYDVNLSSLMVRRSVFDQVGEWDEVRVNADAEFVWRLRAYYGKAAVGKITDPPLLSLSLTQDTSLTRMGTTGIQTLSFGPRAQYRDAYRFWHRKIAEGDGAKHSNKLRPFPIPPCIASKEKPTRFDIVFVCDFALKGGAFASTLQYIRAAEAAGLKVAVWHWRKFDLDPVSPINPKLYELATEKRIPTLTSGDLAETDCVIIGYPAILRTLPDAIPDIRTNMVCVIVNQFASRLLSGEDEQYNPIVARENVQRLFGKDGVWIPISHWVHRLMEQDERYPVPYSSPWHPLIDSSTIKVRKNLWRREQRIRPTIGRHGRDAYTKWPTSPDAIMMAYGVEKDWNVQFLGGARFAINKLGYQPDNWRVYGFDEIDISDFLLDLDFFVHYPHEEYIEEFGRAVLEAMAHGIPVILPPQFEETFGGGALYAEPEALGKVIETLWEDQSKYTNRVEAGWKFISENCESASFMRRFIALKKDGSDKGTVRDRWPHVSSM</sequence>
<gene>
    <name evidence="2" type="ORF">P2G67_00645</name>
</gene>